<dbReference type="InterPro" id="IPR008918">
    <property type="entry name" value="HhH2"/>
</dbReference>
<feature type="domain" description="DNA-directed DNA polymerase family A palm" evidence="21">
    <location>
        <begin position="697"/>
        <end position="903"/>
    </location>
</feature>
<keyword evidence="8" id="KW-0540">Nuclease</keyword>
<evidence type="ECO:0000256" key="16">
    <source>
        <dbReference type="NCBIfam" id="TIGR00593"/>
    </source>
</evidence>
<evidence type="ECO:0000313" key="22">
    <source>
        <dbReference type="EMBL" id="AJQ93148.1"/>
    </source>
</evidence>
<comment type="subunit">
    <text evidence="2">Single-chain monomer with multiple functions.</text>
</comment>
<comment type="function">
    <text evidence="17">In addition to polymerase activity, this DNA polymerase exhibits 3'-5' and 5'-3' exonuclease activity.</text>
</comment>
<dbReference type="NCBIfam" id="TIGR00593">
    <property type="entry name" value="pola"/>
    <property type="match status" value="1"/>
</dbReference>
<feature type="domain" description="3'-5' exonuclease" evidence="19">
    <location>
        <begin position="330"/>
        <end position="528"/>
    </location>
</feature>
<keyword evidence="6 17" id="KW-0548">Nucleotidyltransferase</keyword>
<comment type="similarity">
    <text evidence="1 17">Belongs to the DNA polymerase type-A family.</text>
</comment>
<evidence type="ECO:0000256" key="1">
    <source>
        <dbReference type="ARBA" id="ARBA00007705"/>
    </source>
</evidence>
<dbReference type="InterPro" id="IPR020045">
    <property type="entry name" value="DNA_polI_H3TH"/>
</dbReference>
<evidence type="ECO:0000256" key="13">
    <source>
        <dbReference type="ARBA" id="ARBA00023125"/>
    </source>
</evidence>
<dbReference type="InterPro" id="IPR020046">
    <property type="entry name" value="5-3_exonucl_a-hlix_arch_N"/>
</dbReference>
<dbReference type="FunFam" id="1.20.1060.10:FF:000001">
    <property type="entry name" value="DNA polymerase I"/>
    <property type="match status" value="1"/>
</dbReference>
<dbReference type="CDD" id="cd09859">
    <property type="entry name" value="PIN_53EXO"/>
    <property type="match status" value="1"/>
</dbReference>
<keyword evidence="12 17" id="KW-0239">DNA-directed DNA polymerase</keyword>
<dbReference type="GO" id="GO:0006261">
    <property type="term" value="P:DNA-templated DNA replication"/>
    <property type="evidence" value="ECO:0007669"/>
    <property type="project" value="UniProtKB-UniRule"/>
</dbReference>
<dbReference type="FunFam" id="1.10.150.20:FF:000002">
    <property type="entry name" value="DNA polymerase I"/>
    <property type="match status" value="1"/>
</dbReference>
<evidence type="ECO:0000256" key="3">
    <source>
        <dbReference type="ARBA" id="ARBA00012417"/>
    </source>
</evidence>
<protein>
    <recommendedName>
        <fullName evidence="4 16">DNA polymerase I</fullName>
        <ecNumber evidence="3 16">2.7.7.7</ecNumber>
    </recommendedName>
</protein>
<evidence type="ECO:0000256" key="15">
    <source>
        <dbReference type="ARBA" id="ARBA00049244"/>
    </source>
</evidence>
<organism evidence="22 23">
    <name type="scientific">Gynuella sunshinyii YC6258</name>
    <dbReference type="NCBI Taxonomy" id="1445510"/>
    <lineage>
        <taxon>Bacteria</taxon>
        <taxon>Pseudomonadati</taxon>
        <taxon>Pseudomonadota</taxon>
        <taxon>Gammaproteobacteria</taxon>
        <taxon>Oceanospirillales</taxon>
        <taxon>Saccharospirillaceae</taxon>
        <taxon>Gynuella</taxon>
    </lineage>
</organism>
<dbReference type="SUPFAM" id="SSF53098">
    <property type="entry name" value="Ribonuclease H-like"/>
    <property type="match status" value="1"/>
</dbReference>
<feature type="domain" description="5'-3' exonuclease" evidence="20">
    <location>
        <begin position="5"/>
        <end position="269"/>
    </location>
</feature>
<name>A0A0C5VIH2_9GAMM</name>
<dbReference type="SUPFAM" id="SSF56672">
    <property type="entry name" value="DNA/RNA polymerases"/>
    <property type="match status" value="1"/>
</dbReference>
<dbReference type="CDD" id="cd06139">
    <property type="entry name" value="DNA_polA_I_Ecoli_like_exo"/>
    <property type="match status" value="1"/>
</dbReference>
<dbReference type="GO" id="GO:0008408">
    <property type="term" value="F:3'-5' exonuclease activity"/>
    <property type="evidence" value="ECO:0007669"/>
    <property type="project" value="UniProtKB-UniRule"/>
</dbReference>
<dbReference type="InterPro" id="IPR002421">
    <property type="entry name" value="5-3_exonuclease"/>
</dbReference>
<evidence type="ECO:0000259" key="21">
    <source>
        <dbReference type="SMART" id="SM00482"/>
    </source>
</evidence>
<dbReference type="InterPro" id="IPR018320">
    <property type="entry name" value="DNA_polymerase_1"/>
</dbReference>
<dbReference type="SMART" id="SM00475">
    <property type="entry name" value="53EXOc"/>
    <property type="match status" value="1"/>
</dbReference>
<proteinExistence type="inferred from homology"/>
<evidence type="ECO:0000256" key="4">
    <source>
        <dbReference type="ARBA" id="ARBA00020311"/>
    </source>
</evidence>
<dbReference type="InterPro" id="IPR002298">
    <property type="entry name" value="DNA_polymerase_A"/>
</dbReference>
<dbReference type="GO" id="GO:0006302">
    <property type="term" value="P:double-strand break repair"/>
    <property type="evidence" value="ECO:0007669"/>
    <property type="project" value="TreeGrafter"/>
</dbReference>
<dbReference type="Pfam" id="PF01612">
    <property type="entry name" value="DNA_pol_A_exo1"/>
    <property type="match status" value="1"/>
</dbReference>
<dbReference type="STRING" id="1445510.YC6258_01100"/>
<evidence type="ECO:0000256" key="17">
    <source>
        <dbReference type="RuleBase" id="RU004460"/>
    </source>
</evidence>
<dbReference type="SMART" id="SM00482">
    <property type="entry name" value="POLAc"/>
    <property type="match status" value="1"/>
</dbReference>
<dbReference type="PATRIC" id="fig|1445510.3.peg.1076"/>
<dbReference type="SMART" id="SM00474">
    <property type="entry name" value="35EXOc"/>
    <property type="match status" value="1"/>
</dbReference>
<feature type="region of interest" description="Disordered" evidence="18">
    <location>
        <begin position="296"/>
        <end position="321"/>
    </location>
</feature>
<dbReference type="InterPro" id="IPR036397">
    <property type="entry name" value="RNaseH_sf"/>
</dbReference>
<dbReference type="PROSITE" id="PS00447">
    <property type="entry name" value="DNA_POLYMERASE_A"/>
    <property type="match status" value="1"/>
</dbReference>
<dbReference type="NCBIfam" id="NF004397">
    <property type="entry name" value="PRK05755.1"/>
    <property type="match status" value="1"/>
</dbReference>
<evidence type="ECO:0000256" key="11">
    <source>
        <dbReference type="ARBA" id="ARBA00022839"/>
    </source>
</evidence>
<dbReference type="PANTHER" id="PTHR10133:SF27">
    <property type="entry name" value="DNA POLYMERASE NU"/>
    <property type="match status" value="1"/>
</dbReference>
<dbReference type="CDD" id="cd09898">
    <property type="entry name" value="H3TH_53EXO"/>
    <property type="match status" value="1"/>
</dbReference>
<dbReference type="CDD" id="cd08637">
    <property type="entry name" value="DNA_pol_A_pol_I_C"/>
    <property type="match status" value="1"/>
</dbReference>
<keyword evidence="7 17" id="KW-0235">DNA replication</keyword>
<dbReference type="Gene3D" id="1.20.1060.10">
    <property type="entry name" value="Taq DNA Polymerase, Chain T, domain 4"/>
    <property type="match status" value="1"/>
</dbReference>
<evidence type="ECO:0000256" key="5">
    <source>
        <dbReference type="ARBA" id="ARBA00022679"/>
    </source>
</evidence>
<dbReference type="PANTHER" id="PTHR10133">
    <property type="entry name" value="DNA POLYMERASE I"/>
    <property type="match status" value="1"/>
</dbReference>
<accession>A0A0C5VIH2</accession>
<dbReference type="Pfam" id="PF01367">
    <property type="entry name" value="5_3_exonuc"/>
    <property type="match status" value="1"/>
</dbReference>
<sequence>MTSANPSVPVILIDGSSYLFRAFHAMPPLTNSKGQPTGAVKGVINMVRSMVLEYPDSIIAVVFDAKGPTFRHQQYAEYKANRPPMPDDLRVQIEPIHAIIKAMGLPLLCVEGVEADDVIGTLARQATEQGRECIISTGDKDMAQLVSEHVRLVNTMKNEVLDVQGVNDKYGFGPEHMIDYLALMGDKVDNIPGVPGVGEKTAQALIAGIGGLDDLYANLDKIAGLTFRGAKTMAKKLEDNKELAYLSHQLATIKCDVELDYAVDTLRHDTPDKDALLNLYLEQEFKTWVNELGGDMPAKPAANGRSAESVSSQQTEAVETELEFPQTTQAKCVATQEGLKQLIEQIWSARQLALVPVREKGHYLRTRLTGLAFCMTPGTAYYLPFSCQAEDTPVLLDDHLALELLKPVLESYDITKIAHDIKALRHAFKPYGIRLANCKQDTMLKAFVADSTIRRVSELSAHFGHLSIDNLVRRYLNWSPQTIEEVAGATGVKQKTIDSLPLNESTRYLAEQADAVMRMNIWLDARLAATGELEKVYTGIEQPLIPVLTRVEDAGAMLNVEYLHSLTEKFRQRMGVLEREAHEEAGEAFNLSSPKQIGVILFEKQGLPVLQKTATGQPSTNEEVLSELALTYDLPKRILEYRHLNKLVGTYTEPLPGLVNPDTGRVHTSYNQAGAATGRFSSNDPNLQNIPVRSEEGRAIRQAFIAPEGYKIVAADYSQIELRIMTHLSQDQNLIKAFREGRDIHRATAAEVMGVAEDQVSSEQRRNAKAINFGLIYGMSAFGLAKQLGIGRKEAQEYVDTYFARYPGVRRYMDETRAEASETGYVETIFGRRLYLPDIKASKQMLRKAAERTAINAPMQGTAADIIKRAMVDVQAWLGSSRLDATMIMQVHDELIFEVPERNVEEFIHGVKLRMQHAADIDVPLVVDVGVGENWEQAH</sequence>
<keyword evidence="23" id="KW-1185">Reference proteome</keyword>
<evidence type="ECO:0000256" key="7">
    <source>
        <dbReference type="ARBA" id="ARBA00022705"/>
    </source>
</evidence>
<dbReference type="SMART" id="SM00279">
    <property type="entry name" value="HhH2"/>
    <property type="match status" value="1"/>
</dbReference>
<dbReference type="InterPro" id="IPR043502">
    <property type="entry name" value="DNA/RNA_pol_sf"/>
</dbReference>
<evidence type="ECO:0000256" key="18">
    <source>
        <dbReference type="SAM" id="MobiDB-lite"/>
    </source>
</evidence>
<keyword evidence="14 17" id="KW-0234">DNA repair</keyword>
<dbReference type="AlphaFoldDB" id="A0A0C5VIH2"/>
<dbReference type="Proteomes" id="UP000032266">
    <property type="component" value="Chromosome"/>
</dbReference>
<dbReference type="Gene3D" id="3.30.70.370">
    <property type="match status" value="1"/>
</dbReference>
<dbReference type="Pfam" id="PF00476">
    <property type="entry name" value="DNA_pol_A"/>
    <property type="match status" value="1"/>
</dbReference>
<dbReference type="GO" id="GO:0008409">
    <property type="term" value="F:5'-3' exonuclease activity"/>
    <property type="evidence" value="ECO:0007669"/>
    <property type="project" value="UniProtKB-UniRule"/>
</dbReference>
<dbReference type="EC" id="2.7.7.7" evidence="3 16"/>
<dbReference type="InterPro" id="IPR019760">
    <property type="entry name" value="DNA-dir_DNA_pol_A_CS"/>
</dbReference>
<dbReference type="Gene3D" id="3.30.420.10">
    <property type="entry name" value="Ribonuclease H-like superfamily/Ribonuclease H"/>
    <property type="match status" value="1"/>
</dbReference>
<dbReference type="FunFam" id="3.40.50.1010:FF:000001">
    <property type="entry name" value="DNA polymerase I"/>
    <property type="match status" value="1"/>
</dbReference>
<evidence type="ECO:0000256" key="12">
    <source>
        <dbReference type="ARBA" id="ARBA00022932"/>
    </source>
</evidence>
<dbReference type="GO" id="GO:0003677">
    <property type="term" value="F:DNA binding"/>
    <property type="evidence" value="ECO:0007669"/>
    <property type="project" value="UniProtKB-UniRule"/>
</dbReference>
<dbReference type="Gene3D" id="3.40.50.1010">
    <property type="entry name" value="5'-nuclease"/>
    <property type="match status" value="1"/>
</dbReference>
<dbReference type="Pfam" id="PF02739">
    <property type="entry name" value="5_3_exonuc_N"/>
    <property type="match status" value="1"/>
</dbReference>
<dbReference type="SUPFAM" id="SSF47807">
    <property type="entry name" value="5' to 3' exonuclease, C-terminal subdomain"/>
    <property type="match status" value="1"/>
</dbReference>
<keyword evidence="11 17" id="KW-0269">Exonuclease</keyword>
<comment type="catalytic activity">
    <reaction evidence="15 17">
        <text>DNA(n) + a 2'-deoxyribonucleoside 5'-triphosphate = DNA(n+1) + diphosphate</text>
        <dbReference type="Rhea" id="RHEA:22508"/>
        <dbReference type="Rhea" id="RHEA-COMP:17339"/>
        <dbReference type="Rhea" id="RHEA-COMP:17340"/>
        <dbReference type="ChEBI" id="CHEBI:33019"/>
        <dbReference type="ChEBI" id="CHEBI:61560"/>
        <dbReference type="ChEBI" id="CHEBI:173112"/>
        <dbReference type="EC" id="2.7.7.7"/>
    </reaction>
</comment>
<dbReference type="RefSeq" id="WP_044616041.1">
    <property type="nucleotide sequence ID" value="NZ_CP007142.1"/>
</dbReference>
<evidence type="ECO:0000256" key="8">
    <source>
        <dbReference type="ARBA" id="ARBA00022722"/>
    </source>
</evidence>
<dbReference type="InterPro" id="IPR029060">
    <property type="entry name" value="PIN-like_dom_sf"/>
</dbReference>
<dbReference type="GO" id="GO:0003887">
    <property type="term" value="F:DNA-directed DNA polymerase activity"/>
    <property type="evidence" value="ECO:0007669"/>
    <property type="project" value="UniProtKB-UniRule"/>
</dbReference>
<dbReference type="HOGENOM" id="CLU_004675_0_0_6"/>
<dbReference type="PRINTS" id="PR00868">
    <property type="entry name" value="DNAPOLI"/>
</dbReference>
<dbReference type="KEGG" id="gsn:YC6258_01100"/>
<keyword evidence="9 17" id="KW-0227">DNA damage</keyword>
<keyword evidence="10 17" id="KW-0378">Hydrolase</keyword>
<keyword evidence="13 17" id="KW-0238">DNA-binding</keyword>
<dbReference type="OrthoDB" id="9806424at2"/>
<dbReference type="InterPro" id="IPR001098">
    <property type="entry name" value="DNA-dir_DNA_pol_A_palm_dom"/>
</dbReference>
<evidence type="ECO:0000256" key="14">
    <source>
        <dbReference type="ARBA" id="ARBA00023204"/>
    </source>
</evidence>
<keyword evidence="5 17" id="KW-0808">Transferase</keyword>
<feature type="compositionally biased region" description="Polar residues" evidence="18">
    <location>
        <begin position="306"/>
        <end position="317"/>
    </location>
</feature>
<dbReference type="InterPro" id="IPR012337">
    <property type="entry name" value="RNaseH-like_sf"/>
</dbReference>
<dbReference type="SUPFAM" id="SSF88723">
    <property type="entry name" value="PIN domain-like"/>
    <property type="match status" value="1"/>
</dbReference>
<dbReference type="InterPro" id="IPR036279">
    <property type="entry name" value="5-3_exonuclease_C_sf"/>
</dbReference>
<gene>
    <name evidence="17" type="primary">polA</name>
    <name evidence="22" type="ORF">YC6258_01100</name>
</gene>
<evidence type="ECO:0000256" key="10">
    <source>
        <dbReference type="ARBA" id="ARBA00022801"/>
    </source>
</evidence>
<dbReference type="Gene3D" id="1.10.150.20">
    <property type="entry name" value="5' to 3' exonuclease, C-terminal subdomain"/>
    <property type="match status" value="2"/>
</dbReference>
<dbReference type="InterPro" id="IPR002562">
    <property type="entry name" value="3'-5'_exonuclease_dom"/>
</dbReference>
<evidence type="ECO:0000259" key="20">
    <source>
        <dbReference type="SMART" id="SM00475"/>
    </source>
</evidence>
<dbReference type="FunFam" id="1.10.150.20:FF:000003">
    <property type="entry name" value="DNA polymerase I"/>
    <property type="match status" value="1"/>
</dbReference>
<evidence type="ECO:0000256" key="9">
    <source>
        <dbReference type="ARBA" id="ARBA00022763"/>
    </source>
</evidence>
<evidence type="ECO:0000259" key="19">
    <source>
        <dbReference type="SMART" id="SM00474"/>
    </source>
</evidence>
<evidence type="ECO:0000256" key="6">
    <source>
        <dbReference type="ARBA" id="ARBA00022695"/>
    </source>
</evidence>
<evidence type="ECO:0000256" key="2">
    <source>
        <dbReference type="ARBA" id="ARBA00011541"/>
    </source>
</evidence>
<dbReference type="EMBL" id="CP007142">
    <property type="protein sequence ID" value="AJQ93148.1"/>
    <property type="molecule type" value="Genomic_DNA"/>
</dbReference>
<evidence type="ECO:0000313" key="23">
    <source>
        <dbReference type="Proteomes" id="UP000032266"/>
    </source>
</evidence>
<reference evidence="22 23" key="1">
    <citation type="submission" date="2014-01" db="EMBL/GenBank/DDBJ databases">
        <title>Full genme sequencing of cellulolytic bacterium Gynuella sunshinyii YC6258T gen. nov., sp. nov.</title>
        <authorList>
            <person name="Khan H."/>
            <person name="Chung E.J."/>
            <person name="Chung Y.R."/>
        </authorList>
    </citation>
    <scope>NUCLEOTIDE SEQUENCE [LARGE SCALE GENOMIC DNA]</scope>
    <source>
        <strain evidence="22 23">YC6258</strain>
    </source>
</reference>